<keyword evidence="1" id="KW-0597">Phosphoprotein</keyword>
<dbReference type="InterPro" id="IPR001849">
    <property type="entry name" value="PH_domain"/>
</dbReference>
<evidence type="ECO:0000313" key="5">
    <source>
        <dbReference type="EMBL" id="GMM54312.1"/>
    </source>
</evidence>
<dbReference type="SMART" id="SM00233">
    <property type="entry name" value="PH"/>
    <property type="match status" value="1"/>
</dbReference>
<dbReference type="AlphaFoldDB" id="A0AAV5RT52"/>
<dbReference type="PANTHER" id="PTHR31941">
    <property type="entry name" value="CYTOSKELETAL SIGNALING PROTEIN SLM1"/>
    <property type="match status" value="1"/>
</dbReference>
<evidence type="ECO:0000259" key="4">
    <source>
        <dbReference type="SMART" id="SM00233"/>
    </source>
</evidence>
<dbReference type="Pfam" id="PF20400">
    <property type="entry name" value="BAR_4"/>
    <property type="match status" value="1"/>
</dbReference>
<dbReference type="Gene3D" id="2.30.29.30">
    <property type="entry name" value="Pleckstrin-homology domain (PH domain)/Phosphotyrosine-binding domain (PTB)"/>
    <property type="match status" value="1"/>
</dbReference>
<feature type="compositionally biased region" description="Polar residues" evidence="3">
    <location>
        <begin position="662"/>
        <end position="674"/>
    </location>
</feature>
<keyword evidence="6" id="KW-1185">Reference proteome</keyword>
<evidence type="ECO:0000256" key="1">
    <source>
        <dbReference type="ARBA" id="ARBA00022553"/>
    </source>
</evidence>
<feature type="compositionally biased region" description="Low complexity" evidence="3">
    <location>
        <begin position="1036"/>
        <end position="1047"/>
    </location>
</feature>
<dbReference type="InterPro" id="IPR046868">
    <property type="entry name" value="BAR_4"/>
</dbReference>
<evidence type="ECO:0000256" key="2">
    <source>
        <dbReference type="SAM" id="Coils"/>
    </source>
</evidence>
<feature type="region of interest" description="Disordered" evidence="3">
    <location>
        <begin position="652"/>
        <end position="674"/>
    </location>
</feature>
<dbReference type="InterPro" id="IPR011993">
    <property type="entry name" value="PH-like_dom_sf"/>
</dbReference>
<name>A0AAV5RT52_MAUHU</name>
<proteinExistence type="predicted"/>
<keyword evidence="2" id="KW-0175">Coiled coil</keyword>
<evidence type="ECO:0000313" key="6">
    <source>
        <dbReference type="Proteomes" id="UP001377567"/>
    </source>
</evidence>
<comment type="caution">
    <text evidence="5">The sequence shown here is derived from an EMBL/GenBank/DDBJ whole genome shotgun (WGS) entry which is preliminary data.</text>
</comment>
<feature type="compositionally biased region" description="Polar residues" evidence="3">
    <location>
        <begin position="1193"/>
        <end position="1208"/>
    </location>
</feature>
<organism evidence="5 6">
    <name type="scientific">Maudiozyma humilis</name>
    <name type="common">Sour dough yeast</name>
    <name type="synonym">Kazachstania humilis</name>
    <dbReference type="NCBI Taxonomy" id="51915"/>
    <lineage>
        <taxon>Eukaryota</taxon>
        <taxon>Fungi</taxon>
        <taxon>Dikarya</taxon>
        <taxon>Ascomycota</taxon>
        <taxon>Saccharomycotina</taxon>
        <taxon>Saccharomycetes</taxon>
        <taxon>Saccharomycetales</taxon>
        <taxon>Saccharomycetaceae</taxon>
        <taxon>Maudiozyma</taxon>
    </lineage>
</organism>
<dbReference type="SUPFAM" id="SSF50729">
    <property type="entry name" value="PH domain-like"/>
    <property type="match status" value="1"/>
</dbReference>
<sequence>MSDYFSAKPLPSSRPNSEGNTPGTTTPGSSLPLTPAYSAMSGTPAYSGASSSYYGGGGGGGGGDSASIHSSGSQYLMDMIPDELTLKDNATYSHINTKDFILPKTDVRSPYYVAVPVPNPLATAALTGSSLPEDAAAGTQGADDEAFVREFPTDILIDRFYKWKKILKSLIVYLREVAYAQEQFARINHQIKGSIKFPFLTDIQEDTNKIVDPLLGNKLTKKQQPLTLAQQKEKRERELQTPALETPTSAMVPPAQGPMQQSGMPAASGFMQFGSGSIQDLQVILKKHHMALASQQFKVSKEITSTILPKLESLKKDLSLKIKEIKELHSDFKTNIGAHIKLTSHLLNKYIAAIKFVNKSNISPSSAKDSIHLHPKHDPFLLKLQLDLQLKRQLSEENYLQEAYINLQTTGLKLEKIIYSKIQHALQRYSSLIDAEARLMIKNLCQEMQQGMLSKPPAIEWDRFVTHHPLCLMDLKSNDPLPRPRKLSDIVYPNMKASMSKCIRAGYFQKKSNFIKEYKKGYFVLTPNYLHEFKSSNFFNPSAHSSAATTPSVSAGSSSVHLSQLPDSMAMTSLNGASSAVMASAGTNANPTSTNGKYQGSKKVNSLTPILSIPLNDCTLTDYTDNSFTLKGKATFIELEKRKASGNMAAGNPQSPGYAGSPFNSTHALHQSQSAMSLNPLENEQAKYITKKSASAFSKLFLKPVRSKQTKQNMALKKEAKRQQAEYNKVIEKESNSTVTWVFKPTKDLVTDEDKKHFKKWILDLKNLCSFNTVGERLKFIDDRIGKLQNHRLRAKHHHTASLNDASMANSAMPSEITSMYDSSVMLDPSLNATTNSLPAEAPADSSQLKPIKSEKPQYIPIQNTTAMDMNAGFRSRINTPMIDDNGNLITLDQRKPAFVRSGSATSVSPQQLPRAAQSPSLSNPANQYFMNTVTPNNSAMPHMAISSSGVKLPANAQVQNGTTNQHQRNISLPMTLGAMSPGQSPSDLSMGSGGSQGGYFAIPVHNNAQPDYQNTATNQAPVSLCSDDQVKQATSLSLSRTSSRGLRNSRHPSASSIPATTVVAVPKVHINNQEVKGPILPRQPPVLKKQLSTGSLPALGAQAAAEEAQNSGTTTPPVSTAFYQKGNGSATNLGAPTTPGGNRVHSYRKHKKNVSFGSLNSLMFSKKGGAYAYSSGNLMNGGILEDEDNEDAQSTHGSIKLNQSIYQ</sequence>
<dbReference type="PANTHER" id="PTHR31941:SF15">
    <property type="entry name" value="ACTIVATOR OF SKN7 PROTEIN 10-RELATED"/>
    <property type="match status" value="1"/>
</dbReference>
<dbReference type="Pfam" id="PF20399">
    <property type="entry name" value="PH_20"/>
    <property type="match status" value="1"/>
</dbReference>
<evidence type="ECO:0000256" key="3">
    <source>
        <dbReference type="SAM" id="MobiDB-lite"/>
    </source>
</evidence>
<feature type="compositionally biased region" description="Polar residues" evidence="3">
    <location>
        <begin position="903"/>
        <end position="924"/>
    </location>
</feature>
<gene>
    <name evidence="5" type="ORF">DAKH74_009280</name>
</gene>
<dbReference type="InterPro" id="IPR046869">
    <property type="entry name" value="SLM1/RGC1-like_PH"/>
</dbReference>
<feature type="compositionally biased region" description="Low complexity" evidence="3">
    <location>
        <begin position="21"/>
        <end position="36"/>
    </location>
</feature>
<protein>
    <submittedName>
        <fullName evidence="5">Ask10 protein</fullName>
    </submittedName>
</protein>
<feature type="domain" description="PH" evidence="4">
    <location>
        <begin position="502"/>
        <end position="772"/>
    </location>
</feature>
<feature type="region of interest" description="Disordered" evidence="3">
    <location>
        <begin position="1036"/>
        <end position="1056"/>
    </location>
</feature>
<feature type="region of interest" description="Disordered" evidence="3">
    <location>
        <begin position="1"/>
        <end position="36"/>
    </location>
</feature>
<feature type="region of interest" description="Disordered" evidence="3">
    <location>
        <begin position="901"/>
        <end position="924"/>
    </location>
</feature>
<feature type="region of interest" description="Disordered" evidence="3">
    <location>
        <begin position="222"/>
        <end position="242"/>
    </location>
</feature>
<reference evidence="5 6" key="1">
    <citation type="journal article" date="2023" name="Elife">
        <title>Identification of key yeast species and microbe-microbe interactions impacting larval growth of Drosophila in the wild.</title>
        <authorList>
            <person name="Mure A."/>
            <person name="Sugiura Y."/>
            <person name="Maeda R."/>
            <person name="Honda K."/>
            <person name="Sakurai N."/>
            <person name="Takahashi Y."/>
            <person name="Watada M."/>
            <person name="Katoh T."/>
            <person name="Gotoh A."/>
            <person name="Gotoh Y."/>
            <person name="Taniguchi I."/>
            <person name="Nakamura K."/>
            <person name="Hayashi T."/>
            <person name="Katayama T."/>
            <person name="Uemura T."/>
            <person name="Hattori Y."/>
        </authorList>
    </citation>
    <scope>NUCLEOTIDE SEQUENCE [LARGE SCALE GENOMIC DNA]</scope>
    <source>
        <strain evidence="5 6">KH-74</strain>
    </source>
</reference>
<dbReference type="Proteomes" id="UP001377567">
    <property type="component" value="Unassembled WGS sequence"/>
</dbReference>
<accession>A0AAV5RT52</accession>
<dbReference type="EMBL" id="BTGD01000001">
    <property type="protein sequence ID" value="GMM54312.1"/>
    <property type="molecule type" value="Genomic_DNA"/>
</dbReference>
<feature type="coiled-coil region" evidence="2">
    <location>
        <begin position="706"/>
        <end position="737"/>
    </location>
</feature>
<feature type="region of interest" description="Disordered" evidence="3">
    <location>
        <begin position="1186"/>
        <end position="1208"/>
    </location>
</feature>